<organism evidence="4 5">
    <name type="scientific">Erysipelothrix larvae</name>
    <dbReference type="NCBI Taxonomy" id="1514105"/>
    <lineage>
        <taxon>Bacteria</taxon>
        <taxon>Bacillati</taxon>
        <taxon>Bacillota</taxon>
        <taxon>Erysipelotrichia</taxon>
        <taxon>Erysipelotrichales</taxon>
        <taxon>Erysipelotrichaceae</taxon>
        <taxon>Erysipelothrix</taxon>
    </lineage>
</organism>
<evidence type="ECO:0000313" key="5">
    <source>
        <dbReference type="Proteomes" id="UP000063781"/>
    </source>
</evidence>
<dbReference type="SUPFAM" id="SSF55874">
    <property type="entry name" value="ATPase domain of HSP90 chaperone/DNA topoisomerase II/histidine kinase"/>
    <property type="match status" value="1"/>
</dbReference>
<dbReference type="InterPro" id="IPR032834">
    <property type="entry name" value="NatK-like_C"/>
</dbReference>
<name>A0A109UGU4_9FIRM</name>
<feature type="transmembrane region" description="Helical" evidence="2">
    <location>
        <begin position="38"/>
        <end position="58"/>
    </location>
</feature>
<keyword evidence="2" id="KW-0472">Membrane</keyword>
<keyword evidence="5" id="KW-1185">Reference proteome</keyword>
<keyword evidence="2" id="KW-0812">Transmembrane</keyword>
<reference evidence="4 5" key="1">
    <citation type="submission" date="2015-10" db="EMBL/GenBank/DDBJ databases">
        <title>Erysipelothrix larvae sp. LV19 isolated from the larval gut of the rhinoceros beetle, Trypoxylus dichotomus.</title>
        <authorList>
            <person name="Lim S."/>
            <person name="Kim B.-C."/>
        </authorList>
    </citation>
    <scope>NUCLEOTIDE SEQUENCE [LARGE SCALE GENOMIC DNA]</scope>
    <source>
        <strain evidence="4 5">LV19</strain>
    </source>
</reference>
<feature type="transmembrane region" description="Helical" evidence="2">
    <location>
        <begin position="126"/>
        <end position="146"/>
    </location>
</feature>
<dbReference type="KEGG" id="erl:AOC36_03605"/>
<dbReference type="Pfam" id="PF14501">
    <property type="entry name" value="HATPase_c_5"/>
    <property type="match status" value="1"/>
</dbReference>
<gene>
    <name evidence="4" type="ORF">AOC36_03605</name>
</gene>
<accession>A0A109UGU4</accession>
<evidence type="ECO:0000256" key="1">
    <source>
        <dbReference type="SAM" id="Coils"/>
    </source>
</evidence>
<evidence type="ECO:0000256" key="2">
    <source>
        <dbReference type="SAM" id="Phobius"/>
    </source>
</evidence>
<feature type="domain" description="Sensor histidine kinase NatK-like C-terminal" evidence="3">
    <location>
        <begin position="329"/>
        <end position="425"/>
    </location>
</feature>
<feature type="coiled-coil region" evidence="1">
    <location>
        <begin position="214"/>
        <end position="241"/>
    </location>
</feature>
<evidence type="ECO:0000313" key="4">
    <source>
        <dbReference type="EMBL" id="AMC93093.1"/>
    </source>
</evidence>
<protein>
    <recommendedName>
        <fullName evidence="3">Sensor histidine kinase NatK-like C-terminal domain-containing protein</fullName>
    </recommendedName>
</protein>
<feature type="transmembrane region" description="Helical" evidence="2">
    <location>
        <begin position="6"/>
        <end position="26"/>
    </location>
</feature>
<dbReference type="AlphaFoldDB" id="A0A109UGU4"/>
<dbReference type="PANTHER" id="PTHR40448:SF1">
    <property type="entry name" value="TWO-COMPONENT SENSOR HISTIDINE KINASE"/>
    <property type="match status" value="1"/>
</dbReference>
<dbReference type="InterPro" id="IPR036890">
    <property type="entry name" value="HATPase_C_sf"/>
</dbReference>
<proteinExistence type="predicted"/>
<dbReference type="STRING" id="1514105.AOC36_03605"/>
<sequence>MILQNIILVIIELFYCSIDVMLLHYFCSILMTKKKKNMFVEISIYCIAVIGVFLLTYGTLFSKSGNLLSFLIMLLYAYIIFEKASSGAFITVSFYYICSGIVTLLTASVVPMVFDTSISSIMSNPLFRSLIVLFTKLLILLIGFFCRNKFSLYSDNTVNLRGVLIFFVIVFVNLTFVFEFVYLSEEIPLENLVLTMIFTFIIFIVLITILMMKYIDEKEKTINLEIKLEEANRKNEEYIKIASDQVEIMRVKHDLKNHLVVLDSFIQQNGIEDAKKYLDKLFVHPGLKSYVNTKNMIINAVMNQKIAEYPNIRFKVRHDDNFYNISDTALTIILGNALDNAIEAVKFMNSPEVKVVFSENENYIKLYIENPFSIQPIIRRGKFITQKDSRFSGIGINNILQASKSVGGEAVFKVESNVFKLVVLVDKHFNQ</sequence>
<feature type="transmembrane region" description="Helical" evidence="2">
    <location>
        <begin position="192"/>
        <end position="212"/>
    </location>
</feature>
<feature type="transmembrane region" description="Helical" evidence="2">
    <location>
        <begin position="64"/>
        <end position="81"/>
    </location>
</feature>
<keyword evidence="1" id="KW-0175">Coiled coil</keyword>
<dbReference type="EMBL" id="CP013213">
    <property type="protein sequence ID" value="AMC93093.1"/>
    <property type="molecule type" value="Genomic_DNA"/>
</dbReference>
<dbReference type="GO" id="GO:0042802">
    <property type="term" value="F:identical protein binding"/>
    <property type="evidence" value="ECO:0007669"/>
    <property type="project" value="TreeGrafter"/>
</dbReference>
<dbReference type="Proteomes" id="UP000063781">
    <property type="component" value="Chromosome"/>
</dbReference>
<feature type="transmembrane region" description="Helical" evidence="2">
    <location>
        <begin position="158"/>
        <end position="180"/>
    </location>
</feature>
<evidence type="ECO:0000259" key="3">
    <source>
        <dbReference type="Pfam" id="PF14501"/>
    </source>
</evidence>
<keyword evidence="2" id="KW-1133">Transmembrane helix</keyword>
<dbReference type="Gene3D" id="3.30.565.10">
    <property type="entry name" value="Histidine kinase-like ATPase, C-terminal domain"/>
    <property type="match status" value="1"/>
</dbReference>
<feature type="transmembrane region" description="Helical" evidence="2">
    <location>
        <begin position="93"/>
        <end position="114"/>
    </location>
</feature>
<dbReference type="PANTHER" id="PTHR40448">
    <property type="entry name" value="TWO-COMPONENT SENSOR HISTIDINE KINASE"/>
    <property type="match status" value="1"/>
</dbReference>